<name>A0AAD4G5X5_BOLED</name>
<evidence type="ECO:0000313" key="3">
    <source>
        <dbReference type="EMBL" id="KAF8415907.1"/>
    </source>
</evidence>
<feature type="compositionally biased region" description="Basic and acidic residues" evidence="1">
    <location>
        <begin position="777"/>
        <end position="789"/>
    </location>
</feature>
<reference evidence="3" key="1">
    <citation type="submission" date="2019-10" db="EMBL/GenBank/DDBJ databases">
        <authorList>
            <consortium name="DOE Joint Genome Institute"/>
            <person name="Kuo A."/>
            <person name="Miyauchi S."/>
            <person name="Kiss E."/>
            <person name="Drula E."/>
            <person name="Kohler A."/>
            <person name="Sanchez-Garcia M."/>
            <person name="Andreopoulos B."/>
            <person name="Barry K.W."/>
            <person name="Bonito G."/>
            <person name="Buee M."/>
            <person name="Carver A."/>
            <person name="Chen C."/>
            <person name="Cichocki N."/>
            <person name="Clum A."/>
            <person name="Culley D."/>
            <person name="Crous P.W."/>
            <person name="Fauchery L."/>
            <person name="Girlanda M."/>
            <person name="Hayes R."/>
            <person name="Keri Z."/>
            <person name="LaButti K."/>
            <person name="Lipzen A."/>
            <person name="Lombard V."/>
            <person name="Magnuson J."/>
            <person name="Maillard F."/>
            <person name="Morin E."/>
            <person name="Murat C."/>
            <person name="Nolan M."/>
            <person name="Ohm R."/>
            <person name="Pangilinan J."/>
            <person name="Pereira M."/>
            <person name="Perotto S."/>
            <person name="Peter M."/>
            <person name="Riley R."/>
            <person name="Sitrit Y."/>
            <person name="Stielow B."/>
            <person name="Szollosi G."/>
            <person name="Zifcakova L."/>
            <person name="Stursova M."/>
            <person name="Spatafora J.W."/>
            <person name="Tedersoo L."/>
            <person name="Vaario L.-M."/>
            <person name="Yamada A."/>
            <person name="Yan M."/>
            <person name="Wang P."/>
            <person name="Xu J."/>
            <person name="Bruns T."/>
            <person name="Baldrian P."/>
            <person name="Vilgalys R."/>
            <person name="Henrissat B."/>
            <person name="Grigoriev I.V."/>
            <person name="Hibbett D."/>
            <person name="Nagy L.G."/>
            <person name="Martin F.M."/>
        </authorList>
    </citation>
    <scope>NUCLEOTIDE SEQUENCE</scope>
    <source>
        <strain evidence="3">BED1</strain>
    </source>
</reference>
<dbReference type="AlphaFoldDB" id="A0AAD4G5X5"/>
<proteinExistence type="predicted"/>
<evidence type="ECO:0000313" key="4">
    <source>
        <dbReference type="Proteomes" id="UP001194468"/>
    </source>
</evidence>
<dbReference type="Pfam" id="PF20231">
    <property type="entry name" value="DUF6589"/>
    <property type="match status" value="1"/>
</dbReference>
<evidence type="ECO:0000259" key="2">
    <source>
        <dbReference type="Pfam" id="PF20231"/>
    </source>
</evidence>
<dbReference type="Proteomes" id="UP001194468">
    <property type="component" value="Unassembled WGS sequence"/>
</dbReference>
<accession>A0AAD4G5X5</accession>
<protein>
    <recommendedName>
        <fullName evidence="2">DUF6589 domain-containing protein</fullName>
    </recommendedName>
</protein>
<reference evidence="3" key="2">
    <citation type="journal article" date="2020" name="Nat. Commun.">
        <title>Large-scale genome sequencing of mycorrhizal fungi provides insights into the early evolution of symbiotic traits.</title>
        <authorList>
            <person name="Miyauchi S."/>
            <person name="Kiss E."/>
            <person name="Kuo A."/>
            <person name="Drula E."/>
            <person name="Kohler A."/>
            <person name="Sanchez-Garcia M."/>
            <person name="Morin E."/>
            <person name="Andreopoulos B."/>
            <person name="Barry K.W."/>
            <person name="Bonito G."/>
            <person name="Buee M."/>
            <person name="Carver A."/>
            <person name="Chen C."/>
            <person name="Cichocki N."/>
            <person name="Clum A."/>
            <person name="Culley D."/>
            <person name="Crous P.W."/>
            <person name="Fauchery L."/>
            <person name="Girlanda M."/>
            <person name="Hayes R.D."/>
            <person name="Keri Z."/>
            <person name="LaButti K."/>
            <person name="Lipzen A."/>
            <person name="Lombard V."/>
            <person name="Magnuson J."/>
            <person name="Maillard F."/>
            <person name="Murat C."/>
            <person name="Nolan M."/>
            <person name="Ohm R.A."/>
            <person name="Pangilinan J."/>
            <person name="Pereira M.F."/>
            <person name="Perotto S."/>
            <person name="Peter M."/>
            <person name="Pfister S."/>
            <person name="Riley R."/>
            <person name="Sitrit Y."/>
            <person name="Stielow J.B."/>
            <person name="Szollosi G."/>
            <person name="Zifcakova L."/>
            <person name="Stursova M."/>
            <person name="Spatafora J.W."/>
            <person name="Tedersoo L."/>
            <person name="Vaario L.M."/>
            <person name="Yamada A."/>
            <person name="Yan M."/>
            <person name="Wang P."/>
            <person name="Xu J."/>
            <person name="Bruns T."/>
            <person name="Baldrian P."/>
            <person name="Vilgalys R."/>
            <person name="Dunand C."/>
            <person name="Henrissat B."/>
            <person name="Grigoriev I.V."/>
            <person name="Hibbett D."/>
            <person name="Nagy L.G."/>
            <person name="Martin F.M."/>
        </authorList>
    </citation>
    <scope>NUCLEOTIDE SEQUENCE</scope>
    <source>
        <strain evidence="3">BED1</strain>
    </source>
</reference>
<organism evidence="3 4">
    <name type="scientific">Boletus edulis BED1</name>
    <dbReference type="NCBI Taxonomy" id="1328754"/>
    <lineage>
        <taxon>Eukaryota</taxon>
        <taxon>Fungi</taxon>
        <taxon>Dikarya</taxon>
        <taxon>Basidiomycota</taxon>
        <taxon>Agaricomycotina</taxon>
        <taxon>Agaricomycetes</taxon>
        <taxon>Agaricomycetidae</taxon>
        <taxon>Boletales</taxon>
        <taxon>Boletineae</taxon>
        <taxon>Boletaceae</taxon>
        <taxon>Boletoideae</taxon>
        <taxon>Boletus</taxon>
    </lineage>
</organism>
<feature type="domain" description="DUF6589" evidence="2">
    <location>
        <begin position="388"/>
        <end position="718"/>
    </location>
</feature>
<gene>
    <name evidence="3" type="ORF">L210DRAFT_962448</name>
</gene>
<sequence>MQQNPIIMGSQAIQVVVNTLEIHNLTLTDFLLDLLASKTYYGHHIFNDLGLRGAHLDEEVHSTLTQEYVAEVTHVATEESGWHFGVHHSTLKQFEEFSLEDMAHNLEVQAPKLWGLLGKLLGGCKDMEDEHTMETVDGLDNVDADMVADDNTYWDEVEEIDLEGFINGLTADEGSPLTAIDKQKKQHAAMLLIQRIVIFGIMMNSTNQKANALSSVLGFFFQSMHIPQKVIETLSRIGISISNESITAATRSLSIESKNNLQSLGQCLLTSYAYDNFDVDLKVQVSVLEKSTTSLKHLMSGLLFPLAHGVTINDLKCSSELWKKSAINPHAEKNDLPPRRTWQDLLKLHQEPLLSTSSSTPNLSCCDRFNSWVFLTDLCTHGPVYFPMDINNSTVSGNIQAIVKLLVQGGVCDPTNSLFQVSGSPDLSEYVVLVHGDLGTGERLLTATWDCFQHVIFVPGLFHLKMACADPLTAREDETSLMRDVSHLRPKETGTYISKPGFRRMHQLIGHAGVVRWLDCWRTYWTSVEAMAMSKPGLDDLQTLADEIALNYVTSHQLYGMRWKTPDERDMQSENALLLNKYFLLYEELSYAMNIGDVGWLETCIVSWIPILKASGKHKYATHMTNFLLNVHFVYPTRLRHVVQYHILVNPTGKDKKWRGVDWCVELNNLYTKVRNGRKGPNRTVERILLELPLVQAYRNIQATIQKNFLHTHLTTNHLDPNMTKTFTNLANVLSANSPHVVTLGRKIRHETPDLIDKGWTMMEKAKESNESNSGMEPKDEPGGARPEIEDILSELLG</sequence>
<comment type="caution">
    <text evidence="3">The sequence shown here is derived from an EMBL/GenBank/DDBJ whole genome shotgun (WGS) entry which is preliminary data.</text>
</comment>
<dbReference type="InterPro" id="IPR046496">
    <property type="entry name" value="DUF6589"/>
</dbReference>
<dbReference type="EMBL" id="WHUW01000284">
    <property type="protein sequence ID" value="KAF8415907.1"/>
    <property type="molecule type" value="Genomic_DNA"/>
</dbReference>
<keyword evidence="4" id="KW-1185">Reference proteome</keyword>
<feature type="region of interest" description="Disordered" evidence="1">
    <location>
        <begin position="765"/>
        <end position="798"/>
    </location>
</feature>
<evidence type="ECO:0000256" key="1">
    <source>
        <dbReference type="SAM" id="MobiDB-lite"/>
    </source>
</evidence>